<evidence type="ECO:0000313" key="3">
    <source>
        <dbReference type="Proteomes" id="UP001523262"/>
    </source>
</evidence>
<organism evidence="2 3">
    <name type="scientific">Neobacillus pocheonensis</name>
    <dbReference type="NCBI Taxonomy" id="363869"/>
    <lineage>
        <taxon>Bacteria</taxon>
        <taxon>Bacillati</taxon>
        <taxon>Bacillota</taxon>
        <taxon>Bacilli</taxon>
        <taxon>Bacillales</taxon>
        <taxon>Bacillaceae</taxon>
        <taxon>Neobacillus</taxon>
    </lineage>
</organism>
<feature type="transmembrane region" description="Helical" evidence="1">
    <location>
        <begin position="25"/>
        <end position="48"/>
    </location>
</feature>
<comment type="caution">
    <text evidence="2">The sequence shown here is derived from an EMBL/GenBank/DDBJ whole genome shotgun (WGS) entry which is preliminary data.</text>
</comment>
<reference evidence="2 3" key="1">
    <citation type="submission" date="2022-06" db="EMBL/GenBank/DDBJ databases">
        <authorList>
            <person name="Jeon C.O."/>
        </authorList>
    </citation>
    <scope>NUCLEOTIDE SEQUENCE [LARGE SCALE GENOMIC DNA]</scope>
    <source>
        <strain evidence="2 3">KCTC 13943</strain>
    </source>
</reference>
<gene>
    <name evidence="2" type="ORF">NDK43_19460</name>
</gene>
<keyword evidence="1" id="KW-1133">Transmembrane helix</keyword>
<keyword evidence="1" id="KW-0472">Membrane</keyword>
<keyword evidence="1" id="KW-0812">Transmembrane</keyword>
<dbReference type="InterPro" id="IPR024623">
    <property type="entry name" value="YtxH"/>
</dbReference>
<evidence type="ECO:0000313" key="2">
    <source>
        <dbReference type="EMBL" id="MCM2534137.1"/>
    </source>
</evidence>
<protein>
    <submittedName>
        <fullName evidence="2">YtxH domain-containing protein</fullName>
    </submittedName>
</protein>
<accession>A0ABT0WCT4</accession>
<dbReference type="EMBL" id="JAMQCR010000001">
    <property type="protein sequence ID" value="MCM2534137.1"/>
    <property type="molecule type" value="Genomic_DNA"/>
</dbReference>
<evidence type="ECO:0000256" key="1">
    <source>
        <dbReference type="SAM" id="Phobius"/>
    </source>
</evidence>
<dbReference type="Pfam" id="PF12732">
    <property type="entry name" value="YtxH"/>
    <property type="match status" value="1"/>
</dbReference>
<dbReference type="Proteomes" id="UP001523262">
    <property type="component" value="Unassembled WGS sequence"/>
</dbReference>
<name>A0ABT0WCT4_9BACI</name>
<proteinExistence type="predicted"/>
<sequence length="128" mass="14101">MTLKNEQDDLSKETGEIEKVKVAQVLLVVGMGIVAIATAGVTTGVLIAQKSGKETRKDLKKKAVNTVETIKDTIQKNAETVKDARAHAEEKVNDVIGKRLDEFCEAERINKSDVIHLVLADLLEKYEK</sequence>
<keyword evidence="3" id="KW-1185">Reference proteome</keyword>